<dbReference type="GO" id="GO:0015937">
    <property type="term" value="P:coenzyme A biosynthetic process"/>
    <property type="evidence" value="ECO:0007669"/>
    <property type="project" value="UniProtKB-UniRule"/>
</dbReference>
<dbReference type="PROSITE" id="PS51219">
    <property type="entry name" value="DPCK"/>
    <property type="match status" value="1"/>
</dbReference>
<evidence type="ECO:0000256" key="9">
    <source>
        <dbReference type="NCBIfam" id="TIGR00152"/>
    </source>
</evidence>
<evidence type="ECO:0000313" key="11">
    <source>
        <dbReference type="Proteomes" id="UP000295632"/>
    </source>
</evidence>
<evidence type="ECO:0000313" key="10">
    <source>
        <dbReference type="EMBL" id="TDQ39151.1"/>
    </source>
</evidence>
<accession>A0A4R6TZS8</accession>
<keyword evidence="6 8" id="KW-0067">ATP-binding</keyword>
<organism evidence="10 11">
    <name type="scientific">Aureibacillus halotolerans</name>
    <dbReference type="NCBI Taxonomy" id="1508390"/>
    <lineage>
        <taxon>Bacteria</taxon>
        <taxon>Bacillati</taxon>
        <taxon>Bacillota</taxon>
        <taxon>Bacilli</taxon>
        <taxon>Bacillales</taxon>
        <taxon>Bacillaceae</taxon>
        <taxon>Aureibacillus</taxon>
    </lineage>
</organism>
<dbReference type="CDD" id="cd02022">
    <property type="entry name" value="DPCK"/>
    <property type="match status" value="1"/>
</dbReference>
<dbReference type="Gene3D" id="3.40.50.300">
    <property type="entry name" value="P-loop containing nucleotide triphosphate hydrolases"/>
    <property type="match status" value="1"/>
</dbReference>
<comment type="pathway">
    <text evidence="8">Cofactor biosynthesis; coenzyme A biosynthesis; CoA from (R)-pantothenate: step 5/5.</text>
</comment>
<dbReference type="EMBL" id="SNYJ01000008">
    <property type="protein sequence ID" value="TDQ39151.1"/>
    <property type="molecule type" value="Genomic_DNA"/>
</dbReference>
<dbReference type="GO" id="GO:0005524">
    <property type="term" value="F:ATP binding"/>
    <property type="evidence" value="ECO:0007669"/>
    <property type="project" value="UniProtKB-UniRule"/>
</dbReference>
<dbReference type="AlphaFoldDB" id="A0A4R6TZS8"/>
<keyword evidence="7 8" id="KW-0173">Coenzyme A biosynthesis</keyword>
<dbReference type="Proteomes" id="UP000295632">
    <property type="component" value="Unassembled WGS sequence"/>
</dbReference>
<comment type="function">
    <text evidence="8">Catalyzes the phosphorylation of the 3'-hydroxyl group of dephosphocoenzyme A to form coenzyme A.</text>
</comment>
<evidence type="ECO:0000256" key="6">
    <source>
        <dbReference type="ARBA" id="ARBA00022840"/>
    </source>
</evidence>
<evidence type="ECO:0000256" key="7">
    <source>
        <dbReference type="ARBA" id="ARBA00022993"/>
    </source>
</evidence>
<dbReference type="InterPro" id="IPR027417">
    <property type="entry name" value="P-loop_NTPase"/>
</dbReference>
<dbReference type="InterPro" id="IPR001977">
    <property type="entry name" value="Depp_CoAkinase"/>
</dbReference>
<dbReference type="EC" id="2.7.1.24" evidence="8 9"/>
<keyword evidence="2 8" id="KW-0963">Cytoplasm</keyword>
<dbReference type="NCBIfam" id="TIGR00152">
    <property type="entry name" value="dephospho-CoA kinase"/>
    <property type="match status" value="1"/>
</dbReference>
<keyword evidence="11" id="KW-1185">Reference proteome</keyword>
<feature type="binding site" evidence="8">
    <location>
        <begin position="12"/>
        <end position="17"/>
    </location>
    <ligand>
        <name>ATP</name>
        <dbReference type="ChEBI" id="CHEBI:30616"/>
    </ligand>
</feature>
<dbReference type="PANTHER" id="PTHR10695:SF46">
    <property type="entry name" value="BIFUNCTIONAL COENZYME A SYNTHASE-RELATED"/>
    <property type="match status" value="1"/>
</dbReference>
<protein>
    <recommendedName>
        <fullName evidence="8 9">Dephospho-CoA kinase</fullName>
        <ecNumber evidence="8 9">2.7.1.24</ecNumber>
    </recommendedName>
    <alternativeName>
        <fullName evidence="8">Dephosphocoenzyme A kinase</fullName>
    </alternativeName>
</protein>
<dbReference type="FunFam" id="3.40.50.300:FF:000991">
    <property type="entry name" value="Dephospho-CoA kinase"/>
    <property type="match status" value="1"/>
</dbReference>
<proteinExistence type="inferred from homology"/>
<dbReference type="OrthoDB" id="9812943at2"/>
<reference evidence="10 11" key="1">
    <citation type="submission" date="2019-03" db="EMBL/GenBank/DDBJ databases">
        <title>Genomic Encyclopedia of Type Strains, Phase IV (KMG-IV): sequencing the most valuable type-strain genomes for metagenomic binning, comparative biology and taxonomic classification.</title>
        <authorList>
            <person name="Goeker M."/>
        </authorList>
    </citation>
    <scope>NUCLEOTIDE SEQUENCE [LARGE SCALE GENOMIC DNA]</scope>
    <source>
        <strain evidence="10 11">DSM 28697</strain>
    </source>
</reference>
<dbReference type="GO" id="GO:0005737">
    <property type="term" value="C:cytoplasm"/>
    <property type="evidence" value="ECO:0007669"/>
    <property type="project" value="UniProtKB-SubCell"/>
</dbReference>
<evidence type="ECO:0000256" key="1">
    <source>
        <dbReference type="ARBA" id="ARBA00009018"/>
    </source>
</evidence>
<keyword evidence="4 8" id="KW-0547">Nucleotide-binding</keyword>
<comment type="subcellular location">
    <subcellularLocation>
        <location evidence="8">Cytoplasm</location>
    </subcellularLocation>
</comment>
<sequence>MSLNVGLTGGIASGKSSVSHWLSSKGYPIIDADVISRQVVEPGQDALNEIIDAFGQAYVQENGALDRKKLGAHIFSDDKARETLNHIVHPAVQNEMKRQQNEWMKMSPNAIISDIPLLFENGRAHEFDTTLLVYVSPDIQLERLMERDQLTEEAAKLRIQSQMTLQEKKKLAHYAVDNSRTFEETIEQLIQWINAMKI</sequence>
<comment type="catalytic activity">
    <reaction evidence="8">
        <text>3'-dephospho-CoA + ATP = ADP + CoA + H(+)</text>
        <dbReference type="Rhea" id="RHEA:18245"/>
        <dbReference type="ChEBI" id="CHEBI:15378"/>
        <dbReference type="ChEBI" id="CHEBI:30616"/>
        <dbReference type="ChEBI" id="CHEBI:57287"/>
        <dbReference type="ChEBI" id="CHEBI:57328"/>
        <dbReference type="ChEBI" id="CHEBI:456216"/>
        <dbReference type="EC" id="2.7.1.24"/>
    </reaction>
</comment>
<dbReference type="HAMAP" id="MF_00376">
    <property type="entry name" value="Dephospho_CoA_kinase"/>
    <property type="match status" value="1"/>
</dbReference>
<dbReference type="SUPFAM" id="SSF52540">
    <property type="entry name" value="P-loop containing nucleoside triphosphate hydrolases"/>
    <property type="match status" value="1"/>
</dbReference>
<gene>
    <name evidence="8" type="primary">coaE</name>
    <name evidence="10" type="ORF">EV213_10898</name>
</gene>
<comment type="similarity">
    <text evidence="1 8">Belongs to the CoaE family.</text>
</comment>
<dbReference type="PANTHER" id="PTHR10695">
    <property type="entry name" value="DEPHOSPHO-COA KINASE-RELATED"/>
    <property type="match status" value="1"/>
</dbReference>
<evidence type="ECO:0000256" key="2">
    <source>
        <dbReference type="ARBA" id="ARBA00022490"/>
    </source>
</evidence>
<dbReference type="Pfam" id="PF01121">
    <property type="entry name" value="CoaE"/>
    <property type="match status" value="1"/>
</dbReference>
<comment type="caution">
    <text evidence="10">The sequence shown here is derived from an EMBL/GenBank/DDBJ whole genome shotgun (WGS) entry which is preliminary data.</text>
</comment>
<evidence type="ECO:0000256" key="4">
    <source>
        <dbReference type="ARBA" id="ARBA00022741"/>
    </source>
</evidence>
<evidence type="ECO:0000256" key="3">
    <source>
        <dbReference type="ARBA" id="ARBA00022679"/>
    </source>
</evidence>
<dbReference type="RefSeq" id="WP_133580587.1">
    <property type="nucleotide sequence ID" value="NZ_SNYJ01000008.1"/>
</dbReference>
<evidence type="ECO:0000256" key="5">
    <source>
        <dbReference type="ARBA" id="ARBA00022777"/>
    </source>
</evidence>
<dbReference type="GO" id="GO:0004140">
    <property type="term" value="F:dephospho-CoA kinase activity"/>
    <property type="evidence" value="ECO:0007669"/>
    <property type="project" value="UniProtKB-UniRule"/>
</dbReference>
<keyword evidence="5 8" id="KW-0418">Kinase</keyword>
<name>A0A4R6TZS8_9BACI</name>
<keyword evidence="3 8" id="KW-0808">Transferase</keyword>
<dbReference type="UniPathway" id="UPA00241">
    <property type="reaction ID" value="UER00356"/>
</dbReference>
<evidence type="ECO:0000256" key="8">
    <source>
        <dbReference type="HAMAP-Rule" id="MF_00376"/>
    </source>
</evidence>